<gene>
    <name evidence="1" type="ORF">H1D24_23665</name>
</gene>
<proteinExistence type="predicted"/>
<name>A0A7W0IAT5_9ACTN</name>
<protein>
    <submittedName>
        <fullName evidence="1">Uncharacterized protein</fullName>
    </submittedName>
</protein>
<comment type="caution">
    <text evidence="1">The sequence shown here is derived from an EMBL/GenBank/DDBJ whole genome shotgun (WGS) entry which is preliminary data.</text>
</comment>
<reference evidence="1 2" key="1">
    <citation type="submission" date="2020-07" db="EMBL/GenBank/DDBJ databases">
        <title>Streptomyces isolated from Indian soil.</title>
        <authorList>
            <person name="Mandal S."/>
            <person name="Maiti P.K."/>
        </authorList>
    </citation>
    <scope>NUCLEOTIDE SEQUENCE [LARGE SCALE GENOMIC DNA]</scope>
    <source>
        <strain evidence="1 2">PSKA28</strain>
    </source>
</reference>
<dbReference type="Proteomes" id="UP000545761">
    <property type="component" value="Unassembled WGS sequence"/>
</dbReference>
<evidence type="ECO:0000313" key="1">
    <source>
        <dbReference type="EMBL" id="MBA2948740.1"/>
    </source>
</evidence>
<organism evidence="1 2">
    <name type="scientific">Streptomyces himalayensis subsp. himalayensis</name>
    <dbReference type="NCBI Taxonomy" id="2756131"/>
    <lineage>
        <taxon>Bacteria</taxon>
        <taxon>Bacillati</taxon>
        <taxon>Actinomycetota</taxon>
        <taxon>Actinomycetes</taxon>
        <taxon>Kitasatosporales</taxon>
        <taxon>Streptomycetaceae</taxon>
        <taxon>Streptomyces</taxon>
        <taxon>Streptomyces himalayensis</taxon>
    </lineage>
</organism>
<evidence type="ECO:0000313" key="2">
    <source>
        <dbReference type="Proteomes" id="UP000545761"/>
    </source>
</evidence>
<dbReference type="EMBL" id="JACEHE010000015">
    <property type="protein sequence ID" value="MBA2948740.1"/>
    <property type="molecule type" value="Genomic_DNA"/>
</dbReference>
<dbReference type="AlphaFoldDB" id="A0A7W0IAT5"/>
<sequence length="60" mass="6569">MAGHAAGAAWDEELVHVLRRRRYEGVIHDFVMLDPLRETQAAGAAVEQGVGVLRRALDTS</sequence>
<dbReference type="RefSeq" id="WP_181659681.1">
    <property type="nucleotide sequence ID" value="NZ_JACEHE010000015.1"/>
</dbReference>
<accession>A0A7W0IAT5</accession>